<dbReference type="Gene3D" id="2.30.30.40">
    <property type="entry name" value="SH3 Domains"/>
    <property type="match status" value="1"/>
</dbReference>
<proteinExistence type="predicted"/>
<feature type="chain" id="PRO_5045323393" evidence="1">
    <location>
        <begin position="38"/>
        <end position="349"/>
    </location>
</feature>
<feature type="domain" description="DUF306" evidence="2">
    <location>
        <begin position="40"/>
        <end position="155"/>
    </location>
</feature>
<evidence type="ECO:0000256" key="1">
    <source>
        <dbReference type="SAM" id="SignalP"/>
    </source>
</evidence>
<name>A0ABS3E448_9GAMM</name>
<accession>A0ABS3E448</accession>
<dbReference type="InterPro" id="IPR005184">
    <property type="entry name" value="DUF306_Meta_HslJ"/>
</dbReference>
<keyword evidence="1" id="KW-0732">Signal</keyword>
<dbReference type="Pfam" id="PF08239">
    <property type="entry name" value="SH3_3"/>
    <property type="match status" value="1"/>
</dbReference>
<organism evidence="4 5">
    <name type="scientific">Microbulbifer salipaludis</name>
    <dbReference type="NCBI Taxonomy" id="187980"/>
    <lineage>
        <taxon>Bacteria</taxon>
        <taxon>Pseudomonadati</taxon>
        <taxon>Pseudomonadota</taxon>
        <taxon>Gammaproteobacteria</taxon>
        <taxon>Cellvibrionales</taxon>
        <taxon>Microbulbiferaceae</taxon>
        <taxon>Microbulbifer</taxon>
    </lineage>
</organism>
<feature type="signal peptide" evidence="1">
    <location>
        <begin position="1"/>
        <end position="37"/>
    </location>
</feature>
<evidence type="ECO:0000259" key="3">
    <source>
        <dbReference type="Pfam" id="PF08239"/>
    </source>
</evidence>
<reference evidence="4 5" key="1">
    <citation type="submission" date="2020-12" db="EMBL/GenBank/DDBJ databases">
        <title>Oil enriched cultivation method for isolating marine PHA-producing bacteria.</title>
        <authorList>
            <person name="Zheng W."/>
            <person name="Yu S."/>
            <person name="Huang Y."/>
        </authorList>
    </citation>
    <scope>NUCLEOTIDE SEQUENCE [LARGE SCALE GENOMIC DNA]</scope>
    <source>
        <strain evidence="4 5">SN0-2</strain>
    </source>
</reference>
<feature type="domain" description="SH3b" evidence="3">
    <location>
        <begin position="179"/>
        <end position="235"/>
    </location>
</feature>
<dbReference type="EMBL" id="JAEKJR010000001">
    <property type="protein sequence ID" value="MBN8430069.1"/>
    <property type="molecule type" value="Genomic_DNA"/>
</dbReference>
<dbReference type="InterPro" id="IPR038670">
    <property type="entry name" value="HslJ-like_sf"/>
</dbReference>
<dbReference type="RefSeq" id="WP_206999454.1">
    <property type="nucleotide sequence ID" value="NZ_JAEKJR010000001.1"/>
</dbReference>
<protein>
    <submittedName>
        <fullName evidence="4">META domain-containing protein</fullName>
    </submittedName>
</protein>
<sequence>MFKTLRLNPQQCALRGVTRSVAALCGLWVAGALSAHAGVLEDTAWRLAEFRSMSDEVGSLRPDTPRSVQLRFGADGSVSMQLDCNRGSGRWQLKPSADPSNGRIELGPVAATTALCPGNNLGEKFARDAPMLRGYSLREGRLALSLQADAGIYVFDPIPPQTSTANGGPRVWEVTDAPSGLNLRAAASASARIVSRFANGDRLDNLGCENLGGRLWCNVQQFGGGPVGYVAADYLRPAIAPDGTMPAGDDDSALRAGKADFDATGKVPCGDTWCEFGVARAGGGFATVVITRPDGRKRALFFRMGVATGADTAQADGYPEFSVSRKDDNYLIRVGSERYTIPDAVIYGG</sequence>
<dbReference type="Gene3D" id="2.40.128.270">
    <property type="match status" value="1"/>
</dbReference>
<evidence type="ECO:0000313" key="4">
    <source>
        <dbReference type="EMBL" id="MBN8430069.1"/>
    </source>
</evidence>
<keyword evidence="5" id="KW-1185">Reference proteome</keyword>
<evidence type="ECO:0000313" key="5">
    <source>
        <dbReference type="Proteomes" id="UP000664293"/>
    </source>
</evidence>
<dbReference type="InterPro" id="IPR003646">
    <property type="entry name" value="SH3-like_bac-type"/>
</dbReference>
<dbReference type="Proteomes" id="UP000664293">
    <property type="component" value="Unassembled WGS sequence"/>
</dbReference>
<gene>
    <name evidence="4" type="ORF">JF535_04290</name>
</gene>
<evidence type="ECO:0000259" key="2">
    <source>
        <dbReference type="Pfam" id="PF03724"/>
    </source>
</evidence>
<comment type="caution">
    <text evidence="4">The sequence shown here is derived from an EMBL/GenBank/DDBJ whole genome shotgun (WGS) entry which is preliminary data.</text>
</comment>
<dbReference type="Pfam" id="PF03724">
    <property type="entry name" value="META"/>
    <property type="match status" value="1"/>
</dbReference>